<dbReference type="AlphaFoldDB" id="A0A9D1I8R7"/>
<dbReference type="GO" id="GO:0005829">
    <property type="term" value="C:cytosol"/>
    <property type="evidence" value="ECO:0007669"/>
    <property type="project" value="TreeGrafter"/>
</dbReference>
<dbReference type="SMART" id="SM00530">
    <property type="entry name" value="HTH_XRE"/>
    <property type="match status" value="1"/>
</dbReference>
<comment type="caution">
    <text evidence="3">The sequence shown here is derived from an EMBL/GenBank/DDBJ whole genome shotgun (WGS) entry which is preliminary data.</text>
</comment>
<accession>A0A9D1I8R7</accession>
<protein>
    <submittedName>
        <fullName evidence="3">Cupin domain-containing protein</fullName>
    </submittedName>
</protein>
<reference evidence="3" key="2">
    <citation type="journal article" date="2021" name="PeerJ">
        <title>Extensive microbial diversity within the chicken gut microbiome revealed by metagenomics and culture.</title>
        <authorList>
            <person name="Gilroy R."/>
            <person name="Ravi A."/>
            <person name="Getino M."/>
            <person name="Pursley I."/>
            <person name="Horton D.L."/>
            <person name="Alikhan N.F."/>
            <person name="Baker D."/>
            <person name="Gharbi K."/>
            <person name="Hall N."/>
            <person name="Watson M."/>
            <person name="Adriaenssens E.M."/>
            <person name="Foster-Nyarko E."/>
            <person name="Jarju S."/>
            <person name="Secka A."/>
            <person name="Antonio M."/>
            <person name="Oren A."/>
            <person name="Chaudhuri R.R."/>
            <person name="La Ragione R."/>
            <person name="Hildebrand F."/>
            <person name="Pallen M.J."/>
        </authorList>
    </citation>
    <scope>NUCLEOTIDE SEQUENCE</scope>
    <source>
        <strain evidence="3">CHK195-4489</strain>
    </source>
</reference>
<evidence type="ECO:0000313" key="4">
    <source>
        <dbReference type="Proteomes" id="UP000824089"/>
    </source>
</evidence>
<name>A0A9D1I8R7_9CLOT</name>
<dbReference type="PROSITE" id="PS50943">
    <property type="entry name" value="HTH_CROC1"/>
    <property type="match status" value="1"/>
</dbReference>
<dbReference type="Gene3D" id="1.10.260.40">
    <property type="entry name" value="lambda repressor-like DNA-binding domains"/>
    <property type="match status" value="1"/>
</dbReference>
<dbReference type="InterPro" id="IPR011051">
    <property type="entry name" value="RmlC_Cupin_sf"/>
</dbReference>
<dbReference type="PANTHER" id="PTHR46797:SF19">
    <property type="entry name" value="BLL2473 PROTEIN"/>
    <property type="match status" value="1"/>
</dbReference>
<feature type="domain" description="HTH cro/C1-type" evidence="2">
    <location>
        <begin position="12"/>
        <end position="66"/>
    </location>
</feature>
<keyword evidence="1" id="KW-0238">DNA-binding</keyword>
<organism evidence="3 4">
    <name type="scientific">Candidatus Egerieisoma faecipullorum</name>
    <dbReference type="NCBI Taxonomy" id="2840963"/>
    <lineage>
        <taxon>Bacteria</taxon>
        <taxon>Bacillati</taxon>
        <taxon>Bacillota</taxon>
        <taxon>Clostridia</taxon>
        <taxon>Eubacteriales</taxon>
        <taxon>Clostridiaceae</taxon>
        <taxon>Clostridiaceae incertae sedis</taxon>
        <taxon>Candidatus Egerieisoma</taxon>
    </lineage>
</organism>
<dbReference type="SUPFAM" id="SSF51182">
    <property type="entry name" value="RmlC-like cupins"/>
    <property type="match status" value="1"/>
</dbReference>
<dbReference type="InterPro" id="IPR014710">
    <property type="entry name" value="RmlC-like_jellyroll"/>
</dbReference>
<dbReference type="InterPro" id="IPR050807">
    <property type="entry name" value="TransReg_Diox_bact_type"/>
</dbReference>
<reference evidence="3" key="1">
    <citation type="submission" date="2020-10" db="EMBL/GenBank/DDBJ databases">
        <authorList>
            <person name="Gilroy R."/>
        </authorList>
    </citation>
    <scope>NUCLEOTIDE SEQUENCE</scope>
    <source>
        <strain evidence="3">CHK195-4489</strain>
    </source>
</reference>
<dbReference type="CDD" id="cd02209">
    <property type="entry name" value="cupin_XRE_C"/>
    <property type="match status" value="1"/>
</dbReference>
<dbReference type="Proteomes" id="UP000824089">
    <property type="component" value="Unassembled WGS sequence"/>
</dbReference>
<dbReference type="SUPFAM" id="SSF47413">
    <property type="entry name" value="lambda repressor-like DNA-binding domains"/>
    <property type="match status" value="1"/>
</dbReference>
<dbReference type="GO" id="GO:0003700">
    <property type="term" value="F:DNA-binding transcription factor activity"/>
    <property type="evidence" value="ECO:0007669"/>
    <property type="project" value="TreeGrafter"/>
</dbReference>
<proteinExistence type="predicted"/>
<dbReference type="Gene3D" id="2.60.120.10">
    <property type="entry name" value="Jelly Rolls"/>
    <property type="match status" value="1"/>
</dbReference>
<sequence>MNKQIADIAARLRDLREIAEKTPEATAKELGIPLSEYLVYESGEADIPMSFIFEFSKLFHVDMADLLSGGQPMLQNFTFVKKDRGIRVERVEHYVYQHLAYNFANKKAEPFMVTVNSSEDEKIHLNVHEGQEFNYCVEGRLMILLNGQEVIMEPGDSLYFNSEMPHGMRALDGKPAKFLAIILGN</sequence>
<dbReference type="PANTHER" id="PTHR46797">
    <property type="entry name" value="HTH-TYPE TRANSCRIPTIONAL REGULATOR"/>
    <property type="match status" value="1"/>
</dbReference>
<dbReference type="InterPro" id="IPR010982">
    <property type="entry name" value="Lambda_DNA-bd_dom_sf"/>
</dbReference>
<evidence type="ECO:0000313" key="3">
    <source>
        <dbReference type="EMBL" id="HIU29313.1"/>
    </source>
</evidence>
<dbReference type="Pfam" id="PF07883">
    <property type="entry name" value="Cupin_2"/>
    <property type="match status" value="1"/>
</dbReference>
<evidence type="ECO:0000259" key="2">
    <source>
        <dbReference type="PROSITE" id="PS50943"/>
    </source>
</evidence>
<dbReference type="EMBL" id="DVMM01000065">
    <property type="protein sequence ID" value="HIU29313.1"/>
    <property type="molecule type" value="Genomic_DNA"/>
</dbReference>
<dbReference type="InterPro" id="IPR001387">
    <property type="entry name" value="Cro/C1-type_HTH"/>
</dbReference>
<dbReference type="GO" id="GO:0003677">
    <property type="term" value="F:DNA binding"/>
    <property type="evidence" value="ECO:0007669"/>
    <property type="project" value="UniProtKB-KW"/>
</dbReference>
<evidence type="ECO:0000256" key="1">
    <source>
        <dbReference type="ARBA" id="ARBA00023125"/>
    </source>
</evidence>
<gene>
    <name evidence="3" type="ORF">IAD50_03330</name>
</gene>
<dbReference type="CDD" id="cd00093">
    <property type="entry name" value="HTH_XRE"/>
    <property type="match status" value="1"/>
</dbReference>
<dbReference type="InterPro" id="IPR013096">
    <property type="entry name" value="Cupin_2"/>
</dbReference>